<evidence type="ECO:0000259" key="6">
    <source>
        <dbReference type="Pfam" id="PF17827"/>
    </source>
</evidence>
<evidence type="ECO:0000313" key="7">
    <source>
        <dbReference type="EMBL" id="GAA0601647.1"/>
    </source>
</evidence>
<evidence type="ECO:0000313" key="8">
    <source>
        <dbReference type="Proteomes" id="UP001501588"/>
    </source>
</evidence>
<dbReference type="GO" id="GO:0032259">
    <property type="term" value="P:methylation"/>
    <property type="evidence" value="ECO:0007669"/>
    <property type="project" value="UniProtKB-KW"/>
</dbReference>
<dbReference type="PANTHER" id="PTHR18895:SF74">
    <property type="entry name" value="MTRF1L RELEASE FACTOR GLUTAMINE METHYLTRANSFERASE"/>
    <property type="match status" value="1"/>
</dbReference>
<dbReference type="GO" id="GO:0008168">
    <property type="term" value="F:methyltransferase activity"/>
    <property type="evidence" value="ECO:0007669"/>
    <property type="project" value="UniProtKB-KW"/>
</dbReference>
<protein>
    <recommendedName>
        <fullName evidence="4">Release factor glutamine methyltransferase</fullName>
        <shortName evidence="4">RF MTase</shortName>
        <ecNumber evidence="4">2.1.1.297</ecNumber>
    </recommendedName>
    <alternativeName>
        <fullName evidence="4">N5-glutamine methyltransferase PrmC</fullName>
    </alternativeName>
    <alternativeName>
        <fullName evidence="4">Protein-(glutamine-N5) MTase PrmC</fullName>
    </alternativeName>
    <alternativeName>
        <fullName evidence="4">Protein-glutamine N-methyltransferase PrmC</fullName>
    </alternativeName>
</protein>
<dbReference type="InterPro" id="IPR019874">
    <property type="entry name" value="RF_methyltr_PrmC"/>
</dbReference>
<dbReference type="PROSITE" id="PS00092">
    <property type="entry name" value="N6_MTASE"/>
    <property type="match status" value="1"/>
</dbReference>
<dbReference type="PANTHER" id="PTHR18895">
    <property type="entry name" value="HEMK METHYLTRANSFERASE"/>
    <property type="match status" value="1"/>
</dbReference>
<keyword evidence="3 4" id="KW-0949">S-adenosyl-L-methionine</keyword>
<comment type="caution">
    <text evidence="7">The sequence shown here is derived from an EMBL/GenBank/DDBJ whole genome shotgun (WGS) entry which is preliminary data.</text>
</comment>
<feature type="binding site" evidence="4">
    <location>
        <begin position="199"/>
        <end position="202"/>
    </location>
    <ligand>
        <name>substrate</name>
    </ligand>
</feature>
<name>A0ABP3R184_9PROT</name>
<organism evidence="7 8">
    <name type="scientific">Craurococcus roseus</name>
    <dbReference type="NCBI Taxonomy" id="77585"/>
    <lineage>
        <taxon>Bacteria</taxon>
        <taxon>Pseudomonadati</taxon>
        <taxon>Pseudomonadota</taxon>
        <taxon>Alphaproteobacteria</taxon>
        <taxon>Acetobacterales</taxon>
        <taxon>Acetobacteraceae</taxon>
        <taxon>Craurococcus</taxon>
    </lineage>
</organism>
<evidence type="ECO:0000256" key="1">
    <source>
        <dbReference type="ARBA" id="ARBA00022603"/>
    </source>
</evidence>
<dbReference type="Proteomes" id="UP001501588">
    <property type="component" value="Unassembled WGS sequence"/>
</dbReference>
<dbReference type="HAMAP" id="MF_02126">
    <property type="entry name" value="RF_methyltr_PrmC"/>
    <property type="match status" value="1"/>
</dbReference>
<dbReference type="InterPro" id="IPR050320">
    <property type="entry name" value="N5-glutamine_MTase"/>
</dbReference>
<gene>
    <name evidence="4 7" type="primary">prmC</name>
    <name evidence="7" type="ORF">GCM10009416_44390</name>
</gene>
<dbReference type="Gene3D" id="1.10.8.10">
    <property type="entry name" value="DNA helicase RuvA subunit, C-terminal domain"/>
    <property type="match status" value="1"/>
</dbReference>
<dbReference type="InterPro" id="IPR004556">
    <property type="entry name" value="HemK-like"/>
</dbReference>
<dbReference type="SUPFAM" id="SSF53335">
    <property type="entry name" value="S-adenosyl-L-methionine-dependent methyltransferases"/>
    <property type="match status" value="1"/>
</dbReference>
<dbReference type="EMBL" id="BAAAFZ010000078">
    <property type="protein sequence ID" value="GAA0601647.1"/>
    <property type="molecule type" value="Genomic_DNA"/>
</dbReference>
<dbReference type="RefSeq" id="WP_343897608.1">
    <property type="nucleotide sequence ID" value="NZ_BAAAFZ010000078.1"/>
</dbReference>
<comment type="catalytic activity">
    <reaction evidence="4">
        <text>L-glutaminyl-[peptide chain release factor] + S-adenosyl-L-methionine = N(5)-methyl-L-glutaminyl-[peptide chain release factor] + S-adenosyl-L-homocysteine + H(+)</text>
        <dbReference type="Rhea" id="RHEA:42896"/>
        <dbReference type="Rhea" id="RHEA-COMP:10271"/>
        <dbReference type="Rhea" id="RHEA-COMP:10272"/>
        <dbReference type="ChEBI" id="CHEBI:15378"/>
        <dbReference type="ChEBI" id="CHEBI:30011"/>
        <dbReference type="ChEBI" id="CHEBI:57856"/>
        <dbReference type="ChEBI" id="CHEBI:59789"/>
        <dbReference type="ChEBI" id="CHEBI:61891"/>
        <dbReference type="EC" id="2.1.1.297"/>
    </reaction>
</comment>
<feature type="domain" description="Release factor glutamine methyltransferase N-terminal" evidence="6">
    <location>
        <begin position="20"/>
        <end position="86"/>
    </location>
</feature>
<dbReference type="InterPro" id="IPR002052">
    <property type="entry name" value="DNA_methylase_N6_adenine_CS"/>
</dbReference>
<dbReference type="InterPro" id="IPR025714">
    <property type="entry name" value="Methyltranfer_dom"/>
</dbReference>
<dbReference type="InterPro" id="IPR040758">
    <property type="entry name" value="PrmC_N"/>
</dbReference>
<dbReference type="EC" id="2.1.1.297" evidence="4"/>
<comment type="function">
    <text evidence="4">Methylates the class 1 translation termination release factors RF1/PrfA and RF2/PrfB on the glutamine residue of the universally conserved GGQ motif.</text>
</comment>
<feature type="binding site" evidence="4">
    <location>
        <position position="155"/>
    </location>
    <ligand>
        <name>S-adenosyl-L-methionine</name>
        <dbReference type="ChEBI" id="CHEBI:59789"/>
    </ligand>
</feature>
<comment type="similarity">
    <text evidence="4">Belongs to the protein N5-glutamine methyltransferase family. PrmC subfamily.</text>
</comment>
<dbReference type="Gene3D" id="3.40.50.150">
    <property type="entry name" value="Vaccinia Virus protein VP39"/>
    <property type="match status" value="1"/>
</dbReference>
<feature type="binding site" evidence="4">
    <location>
        <position position="199"/>
    </location>
    <ligand>
        <name>S-adenosyl-L-methionine</name>
        <dbReference type="ChEBI" id="CHEBI:59789"/>
    </ligand>
</feature>
<proteinExistence type="inferred from homology"/>
<evidence type="ECO:0000256" key="3">
    <source>
        <dbReference type="ARBA" id="ARBA00022691"/>
    </source>
</evidence>
<keyword evidence="1 4" id="KW-0489">Methyltransferase</keyword>
<dbReference type="NCBIfam" id="TIGR00536">
    <property type="entry name" value="hemK_fam"/>
    <property type="match status" value="1"/>
</dbReference>
<evidence type="ECO:0000256" key="4">
    <source>
        <dbReference type="HAMAP-Rule" id="MF_02126"/>
    </source>
</evidence>
<dbReference type="PRINTS" id="PR00507">
    <property type="entry name" value="N12N6MTFRASE"/>
</dbReference>
<dbReference type="InterPro" id="IPR029063">
    <property type="entry name" value="SAM-dependent_MTases_sf"/>
</dbReference>
<dbReference type="Pfam" id="PF13847">
    <property type="entry name" value="Methyltransf_31"/>
    <property type="match status" value="1"/>
</dbReference>
<feature type="domain" description="Methyltransferase" evidence="5">
    <location>
        <begin position="127"/>
        <end position="254"/>
    </location>
</feature>
<accession>A0ABP3R184</accession>
<dbReference type="CDD" id="cd02440">
    <property type="entry name" value="AdoMet_MTases"/>
    <property type="match status" value="1"/>
</dbReference>
<feature type="binding site" evidence="4">
    <location>
        <begin position="132"/>
        <end position="136"/>
    </location>
    <ligand>
        <name>S-adenosyl-L-methionine</name>
        <dbReference type="ChEBI" id="CHEBI:59789"/>
    </ligand>
</feature>
<keyword evidence="2 4" id="KW-0808">Transferase</keyword>
<sequence>MSAAVACADPEGTVGAFLCRAGQRLRAAAIEMPRLEARLMLAHAMGCRTEDLLRDPRTPVPPAAALRFAGLLERRLGREPMARLLGAAEFWSLPFAVSPATLVPRPDTETLIEAALAAFPERGAPRRVLDLGTGTGCLLLAALSEFPEAKGVGVDAVPEAALLARRNAAALGMGGRTVFLAGSWGAALGDCPFDLILSNPPYVEAGAIPGLAPEVALHEPRSALDGGADGLGAYRALLPEIRRLLAPGGRAVVELGQGQRGPVEAIAAGSGLRTLCCRADLGGVDRALVLAAPAGI</sequence>
<dbReference type="NCBIfam" id="TIGR03534">
    <property type="entry name" value="RF_mod_PrmC"/>
    <property type="match status" value="1"/>
</dbReference>
<dbReference type="Pfam" id="PF17827">
    <property type="entry name" value="PrmC_N"/>
    <property type="match status" value="1"/>
</dbReference>
<feature type="binding site" evidence="4">
    <location>
        <position position="184"/>
    </location>
    <ligand>
        <name>S-adenosyl-L-methionine</name>
        <dbReference type="ChEBI" id="CHEBI:59789"/>
    </ligand>
</feature>
<keyword evidence="8" id="KW-1185">Reference proteome</keyword>
<evidence type="ECO:0000256" key="2">
    <source>
        <dbReference type="ARBA" id="ARBA00022679"/>
    </source>
</evidence>
<evidence type="ECO:0000259" key="5">
    <source>
        <dbReference type="Pfam" id="PF13847"/>
    </source>
</evidence>
<reference evidence="8" key="1">
    <citation type="journal article" date="2019" name="Int. J. Syst. Evol. Microbiol.">
        <title>The Global Catalogue of Microorganisms (GCM) 10K type strain sequencing project: providing services to taxonomists for standard genome sequencing and annotation.</title>
        <authorList>
            <consortium name="The Broad Institute Genomics Platform"/>
            <consortium name="The Broad Institute Genome Sequencing Center for Infectious Disease"/>
            <person name="Wu L."/>
            <person name="Ma J."/>
        </authorList>
    </citation>
    <scope>NUCLEOTIDE SEQUENCE [LARGE SCALE GENOMIC DNA]</scope>
    <source>
        <strain evidence="8">JCM 9933</strain>
    </source>
</reference>